<name>A0ACC8X837_9FIRM</name>
<dbReference type="EMBL" id="LJHD01000305">
    <property type="protein sequence ID" value="ONI38064.1"/>
    <property type="molecule type" value="Genomic_DNA"/>
</dbReference>
<sequence length="88" mass="10291">MLVVNKYYYTIKKAALLVKATLAIDHVLHYYELQLYASKMRCTNYTNVYKYAFVSNTKYIVQHLLVGRNILGYFASCILLDMGIYFNS</sequence>
<keyword evidence="2" id="KW-1185">Reference proteome</keyword>
<comment type="caution">
    <text evidence="1">The sequence shown here is derived from an EMBL/GenBank/DDBJ whole genome shotgun (WGS) entry which is preliminary data.</text>
</comment>
<evidence type="ECO:0000313" key="1">
    <source>
        <dbReference type="EMBL" id="ONI38064.1"/>
    </source>
</evidence>
<accession>A0ACC8X837</accession>
<organism evidence="1 2">
    <name type="scientific">Candidatus Epulonipiscium fishelsonii</name>
    <dbReference type="NCBI Taxonomy" id="77094"/>
    <lineage>
        <taxon>Bacteria</taxon>
        <taxon>Bacillati</taxon>
        <taxon>Bacillota</taxon>
        <taxon>Clostridia</taxon>
        <taxon>Lachnospirales</taxon>
        <taxon>Lachnospiraceae</taxon>
        <taxon>Candidatus Epulonipiscium</taxon>
    </lineage>
</organism>
<protein>
    <submittedName>
        <fullName evidence="1">Uncharacterized protein</fullName>
    </submittedName>
</protein>
<evidence type="ECO:0000313" key="2">
    <source>
        <dbReference type="Proteomes" id="UP000188637"/>
    </source>
</evidence>
<dbReference type="Proteomes" id="UP000188637">
    <property type="component" value="Unassembled WGS sequence"/>
</dbReference>
<gene>
    <name evidence="1" type="ORF">AN640_02985</name>
</gene>
<proteinExistence type="predicted"/>
<reference evidence="1" key="1">
    <citation type="submission" date="2016-08" db="EMBL/GenBank/DDBJ databases">
        <authorList>
            <person name="Ngugi D.K."/>
            <person name="Miyake S."/>
            <person name="Stingl U."/>
        </authorList>
    </citation>
    <scope>NUCLEOTIDE SEQUENCE</scope>
    <source>
        <strain evidence="1">SCG-D08WGA-EpuloA1</strain>
    </source>
</reference>